<evidence type="ECO:0000256" key="2">
    <source>
        <dbReference type="ARBA" id="ARBA00022448"/>
    </source>
</evidence>
<dbReference type="Pfam" id="PF03810">
    <property type="entry name" value="IBN_N"/>
    <property type="match status" value="1"/>
</dbReference>
<comment type="subcellular location">
    <subcellularLocation>
        <location evidence="1">Nucleus</location>
    </subcellularLocation>
</comment>
<dbReference type="PROSITE" id="PS50166">
    <property type="entry name" value="IMPORTIN_B_NT"/>
    <property type="match status" value="1"/>
</dbReference>
<evidence type="ECO:0000256" key="4">
    <source>
        <dbReference type="SAM" id="MobiDB-lite"/>
    </source>
</evidence>
<dbReference type="AlphaFoldDB" id="A0AA85KNS1"/>
<evidence type="ECO:0000256" key="1">
    <source>
        <dbReference type="ARBA" id="ARBA00004123"/>
    </source>
</evidence>
<dbReference type="Pfam" id="PF08389">
    <property type="entry name" value="Xpo1"/>
    <property type="match status" value="1"/>
</dbReference>
<evidence type="ECO:0000256" key="3">
    <source>
        <dbReference type="ARBA" id="ARBA00023242"/>
    </source>
</evidence>
<keyword evidence="6" id="KW-1185">Reference proteome</keyword>
<dbReference type="InterPro" id="IPR016024">
    <property type="entry name" value="ARM-type_fold"/>
</dbReference>
<dbReference type="GO" id="GO:0031267">
    <property type="term" value="F:small GTPase binding"/>
    <property type="evidence" value="ECO:0007669"/>
    <property type="project" value="InterPro"/>
</dbReference>
<keyword evidence="2" id="KW-0813">Transport</keyword>
<dbReference type="InterPro" id="IPR011989">
    <property type="entry name" value="ARM-like"/>
</dbReference>
<dbReference type="PANTHER" id="PTHR10997">
    <property type="entry name" value="IMPORTIN-7, 8, 11"/>
    <property type="match status" value="1"/>
</dbReference>
<dbReference type="GO" id="GO:0005635">
    <property type="term" value="C:nuclear envelope"/>
    <property type="evidence" value="ECO:0007669"/>
    <property type="project" value="TreeGrafter"/>
</dbReference>
<dbReference type="SUPFAM" id="SSF48371">
    <property type="entry name" value="ARM repeat"/>
    <property type="match status" value="1"/>
</dbReference>
<dbReference type="SMART" id="SM00913">
    <property type="entry name" value="IBN_N"/>
    <property type="match status" value="1"/>
</dbReference>
<dbReference type="Gene3D" id="1.25.10.10">
    <property type="entry name" value="Leucine-rich Repeat Variant"/>
    <property type="match status" value="1"/>
</dbReference>
<keyword evidence="3" id="KW-0539">Nucleus</keyword>
<protein>
    <recommendedName>
        <fullName evidence="5">Importin N-terminal domain-containing protein</fullName>
    </recommendedName>
</protein>
<feature type="region of interest" description="Disordered" evidence="4">
    <location>
        <begin position="986"/>
        <end position="1022"/>
    </location>
</feature>
<dbReference type="GO" id="GO:0006606">
    <property type="term" value="P:protein import into nucleus"/>
    <property type="evidence" value="ECO:0007669"/>
    <property type="project" value="TreeGrafter"/>
</dbReference>
<dbReference type="GO" id="GO:0005829">
    <property type="term" value="C:cytosol"/>
    <property type="evidence" value="ECO:0007669"/>
    <property type="project" value="TreeGrafter"/>
</dbReference>
<reference evidence="7" key="2">
    <citation type="submission" date="2023-11" db="UniProtKB">
        <authorList>
            <consortium name="WormBaseParasite"/>
        </authorList>
    </citation>
    <scope>IDENTIFICATION</scope>
</reference>
<proteinExistence type="predicted"/>
<dbReference type="InterPro" id="IPR001494">
    <property type="entry name" value="Importin-beta_N"/>
</dbReference>
<evidence type="ECO:0000313" key="7">
    <source>
        <dbReference type="WBParaSite" id="TREG1_99890.1"/>
    </source>
</evidence>
<dbReference type="WBParaSite" id="TREG1_99890.1">
    <property type="protein sequence ID" value="TREG1_99890.1"/>
    <property type="gene ID" value="TREG1_99890"/>
</dbReference>
<reference evidence="6" key="1">
    <citation type="submission" date="2022-06" db="EMBL/GenBank/DDBJ databases">
        <authorList>
            <person name="Berger JAMES D."/>
            <person name="Berger JAMES D."/>
        </authorList>
    </citation>
    <scope>NUCLEOTIDE SEQUENCE [LARGE SCALE GENOMIC DNA]</scope>
</reference>
<name>A0AA85KNS1_TRIRE</name>
<sequence length="1157" mass="130620">MDAPTQAILSAFSVVLGLENGDRQAAEQNLTALEVLEVYPVKVMNIFSDEQLSIELRQLAGITLKNYVASHWSEASCLSFKPPETTDEAKSYIRSGILQLLTSPHRLIRATVAHTITLIAQHDWPEVWPDLFNQLIELIRQSSMSNDMNVNKNTVHGVLRVLTEISSDLSDLDLPIIGAYLMPELLKIYSDKEHYGESTRRRAIITIDNLLNIAIMCHNEDILNAFVDRYIRPSLGAIVSDLTSEEESLEVSKASLKSELIQLLTTLCVENPKFFSTFPGYDMSQMINIVLHLVVYCVKHYVELKITTTDNNNCEVEDEYDSDGELLDYDTFVYSVLECLTSLISSKPKKSVIKYLDALCFEICQLVQLPEKTLETWTSNISHYVNDSEELLGYSVRLVTMDLIKKIASDIHNGTEFINHSVRRMLTLSENLHNNSVSHWWKILEASLYICGNLASISVNIFDCCTFKNTSKADVLDFNVFYTHYLKPSLEQKDFPFLQATALRCMSHLYEANILNESQAQCLPSLLANSMLNTQSSILRISAMNSLDVLRTFKGTKLSTLNTISSSSLTTTTTEAATLWIQNYIVPQLPNLISNLLECLSTFGESVLDIGLSGLYDLLCIDLHQFTQSIIGQIIPIMVGLFKHCFGVSGTLSHYINIIRIVYKASCSNKESIEMIENAFMPTLIGCLENHETSDCCSVEAALKVFCVLIHPSEFEISPVLMQRVFPAVVHIAITSTESVVISECCDVIRCYLAASPEQILEWHDDEGNNGVGYILHITSRLLDPSNPVEWAIPAGKLAYAILLRFNAQQLRENTDLLLRGVLARLCTLIRNNHKSASQLYSDQETGVHGAKQSLLFVLILLFRVQTKLAIDFLSTIPDLSGKPILQEILYLWCYCQPFYFSRYEIQVSTMALANLILYSIHTKDERIMQITIREELPTNNDAMDNVGMIQTRAKTSQQAKTVLQIPIIVSMYKLLLSELNKKLEEEECEAESDENEFDDDDDDDDEEGEEADGGEDDVDCIDNDSEEMIMNKNKVENGLEQQQQEQQGDEKKMNGQGDQIFNDQGKKKRRRQNNMQQDNCDNISDIDDEDEIAVSEDPIYSTDSIMTLNLKEYLCNFLSELSQQVYYNEFSRYHTPMELATLQQIGVLPSMGGACV</sequence>
<dbReference type="InterPro" id="IPR013598">
    <property type="entry name" value="Exportin-1/Importin-b-like"/>
</dbReference>
<evidence type="ECO:0000259" key="5">
    <source>
        <dbReference type="PROSITE" id="PS50166"/>
    </source>
</evidence>
<organism evidence="6 7">
    <name type="scientific">Trichobilharzia regenti</name>
    <name type="common">Nasal bird schistosome</name>
    <dbReference type="NCBI Taxonomy" id="157069"/>
    <lineage>
        <taxon>Eukaryota</taxon>
        <taxon>Metazoa</taxon>
        <taxon>Spiralia</taxon>
        <taxon>Lophotrochozoa</taxon>
        <taxon>Platyhelminthes</taxon>
        <taxon>Trematoda</taxon>
        <taxon>Digenea</taxon>
        <taxon>Strigeidida</taxon>
        <taxon>Schistosomatoidea</taxon>
        <taxon>Schistosomatidae</taxon>
        <taxon>Trichobilharzia</taxon>
    </lineage>
</organism>
<accession>A0AA85KNS1</accession>
<dbReference type="PANTHER" id="PTHR10997:SF9">
    <property type="entry name" value="IMPORTIN-9"/>
    <property type="match status" value="1"/>
</dbReference>
<evidence type="ECO:0000313" key="6">
    <source>
        <dbReference type="Proteomes" id="UP000050795"/>
    </source>
</evidence>
<feature type="domain" description="Importin N-terminal" evidence="5">
    <location>
        <begin position="26"/>
        <end position="103"/>
    </location>
</feature>
<dbReference type="Proteomes" id="UP000050795">
    <property type="component" value="Unassembled WGS sequence"/>
</dbReference>
<feature type="region of interest" description="Disordered" evidence="4">
    <location>
        <begin position="1039"/>
        <end position="1085"/>
    </location>
</feature>